<name>A0A810KZN5_9ACTN</name>
<organism evidence="1 2">
    <name type="scientific">Actinocatenispora sera</name>
    <dbReference type="NCBI Taxonomy" id="390989"/>
    <lineage>
        <taxon>Bacteria</taxon>
        <taxon>Bacillati</taxon>
        <taxon>Actinomycetota</taxon>
        <taxon>Actinomycetes</taxon>
        <taxon>Micromonosporales</taxon>
        <taxon>Micromonosporaceae</taxon>
        <taxon>Actinocatenispora</taxon>
    </lineage>
</organism>
<sequence length="551" mass="60547">MGRIDEIADRYVDDWAALDPAGATEAGVVGHDDEMPDLTPDGYAARAELNRRVLAELAGVEPADERERAAKAAMQERLGLEVEIADAGEDREMNVIASPVHGLRQTFDLMPLAGEEAANNVATRLEKLPRALDQLRTTLSADAAAGRVASRRQLAACVEQYQEWTGTDDFFGGLAARVGAEGTLGARLAAAAASARQAVDGFGAFVTRDLLPRAAESDAAGLEKYQRASRYFLGASIDLAETYEWGWQELARIETEMRKVAGQIVPGSSSIVEAAAALDADPKRRIAGKDAFREWMQRQADEAIAAVDGVHFDIPDPVRTIEACIAPTSDGAIYYTPPSEDWARPGRMWWAVPNGVEDFATWREVTTVYHEGVPGHHLQVGQTVYRSELLNRWQRLLCWVSGSGEGWALYAERLMDDLGFLSDPGARLGMLDAQSFRATRVIIDIGMHLQLKIPAGTGFHEGETWTPELGWEFLRAHCRMEDEFLRFELLRYLGWPGQAPAYKVGERMWLAAREEAKARKGADFDLKAFHAAALDLGSIGLDPLREALARL</sequence>
<dbReference type="AlphaFoldDB" id="A0A810KZN5"/>
<dbReference type="EMBL" id="AP023354">
    <property type="protein sequence ID" value="BCJ27468.1"/>
    <property type="molecule type" value="Genomic_DNA"/>
</dbReference>
<proteinExistence type="predicted"/>
<keyword evidence="2" id="KW-1185">Reference proteome</keyword>
<dbReference type="KEGG" id="aser:Asera_15760"/>
<gene>
    <name evidence="1" type="ORF">Asera_15760</name>
</gene>
<evidence type="ECO:0008006" key="3">
    <source>
        <dbReference type="Google" id="ProtNLM"/>
    </source>
</evidence>
<reference evidence="1" key="1">
    <citation type="submission" date="2020-08" db="EMBL/GenBank/DDBJ databases">
        <title>Whole genome shotgun sequence of Actinocatenispora sera NBRC 101916.</title>
        <authorList>
            <person name="Komaki H."/>
            <person name="Tamura T."/>
        </authorList>
    </citation>
    <scope>NUCLEOTIDE SEQUENCE</scope>
    <source>
        <strain evidence="1">NBRC 101916</strain>
    </source>
</reference>
<dbReference type="Proteomes" id="UP000680750">
    <property type="component" value="Chromosome"/>
</dbReference>
<protein>
    <recommendedName>
        <fullName evidence="3">DUF885 domain-containing protein</fullName>
    </recommendedName>
</protein>
<dbReference type="InterPro" id="IPR010281">
    <property type="entry name" value="DUF885"/>
</dbReference>
<dbReference type="RefSeq" id="WP_030447748.1">
    <property type="nucleotide sequence ID" value="NZ_AP023354.1"/>
</dbReference>
<dbReference type="PANTHER" id="PTHR33361:SF2">
    <property type="entry name" value="DUF885 DOMAIN-CONTAINING PROTEIN"/>
    <property type="match status" value="1"/>
</dbReference>
<evidence type="ECO:0000313" key="1">
    <source>
        <dbReference type="EMBL" id="BCJ27468.1"/>
    </source>
</evidence>
<dbReference type="OrthoDB" id="9760040at2"/>
<dbReference type="Pfam" id="PF05960">
    <property type="entry name" value="DUF885"/>
    <property type="match status" value="1"/>
</dbReference>
<dbReference type="PANTHER" id="PTHR33361">
    <property type="entry name" value="GLR0591 PROTEIN"/>
    <property type="match status" value="1"/>
</dbReference>
<evidence type="ECO:0000313" key="2">
    <source>
        <dbReference type="Proteomes" id="UP000680750"/>
    </source>
</evidence>
<accession>A0A810KZN5</accession>